<sequence length="138" mass="15264">MKKHIAVLALLAVTLSAKAQQKSAADSLMNAMSANDKPVPVAIFKSTRLVLAQTTEMVKKNELNFQIIHRFGDIAGTNGGGRAAFGIDRVNDVFFGFEYGVSDNFNLDWAAAPLASWYNWKRNGRYCTKHQMAALRLQ</sequence>
<protein>
    <recommendedName>
        <fullName evidence="2">DUF5777 domain-containing protein</fullName>
    </recommendedName>
</protein>
<accession>A0ABX1W6X7</accession>
<feature type="domain" description="DUF5777" evidence="2">
    <location>
        <begin position="44"/>
        <end position="115"/>
    </location>
</feature>
<proteinExistence type="predicted"/>
<organism evidence="3 4">
    <name type="scientific">Mucilaginibacter humi</name>
    <dbReference type="NCBI Taxonomy" id="2732510"/>
    <lineage>
        <taxon>Bacteria</taxon>
        <taxon>Pseudomonadati</taxon>
        <taxon>Bacteroidota</taxon>
        <taxon>Sphingobacteriia</taxon>
        <taxon>Sphingobacteriales</taxon>
        <taxon>Sphingobacteriaceae</taxon>
        <taxon>Mucilaginibacter</taxon>
    </lineage>
</organism>
<evidence type="ECO:0000313" key="3">
    <source>
        <dbReference type="EMBL" id="NNU34501.1"/>
    </source>
</evidence>
<comment type="caution">
    <text evidence="3">The sequence shown here is derived from an EMBL/GenBank/DDBJ whole genome shotgun (WGS) entry which is preliminary data.</text>
</comment>
<evidence type="ECO:0000313" key="4">
    <source>
        <dbReference type="Proteomes" id="UP000566071"/>
    </source>
</evidence>
<feature type="signal peptide" evidence="1">
    <location>
        <begin position="1"/>
        <end position="19"/>
    </location>
</feature>
<dbReference type="Proteomes" id="UP000566071">
    <property type="component" value="Unassembled WGS sequence"/>
</dbReference>
<keyword evidence="1" id="KW-0732">Signal</keyword>
<feature type="chain" id="PRO_5045461221" description="DUF5777 domain-containing protein" evidence="1">
    <location>
        <begin position="20"/>
        <end position="138"/>
    </location>
</feature>
<evidence type="ECO:0000256" key="1">
    <source>
        <dbReference type="SAM" id="SignalP"/>
    </source>
</evidence>
<reference evidence="3 4" key="1">
    <citation type="submission" date="2020-05" db="EMBL/GenBank/DDBJ databases">
        <authorList>
            <person name="Khan S.A."/>
            <person name="Jeon C.O."/>
            <person name="Chun B.H."/>
        </authorList>
    </citation>
    <scope>NUCLEOTIDE SEQUENCE [LARGE SCALE GENOMIC DNA]</scope>
    <source>
        <strain evidence="3 4">S1162</strain>
    </source>
</reference>
<evidence type="ECO:0000259" key="2">
    <source>
        <dbReference type="Pfam" id="PF19089"/>
    </source>
</evidence>
<name>A0ABX1W6X7_9SPHI</name>
<dbReference type="Pfam" id="PF19089">
    <property type="entry name" value="DUF5777"/>
    <property type="match status" value="1"/>
</dbReference>
<dbReference type="InterPro" id="IPR045916">
    <property type="entry name" value="DUF5777"/>
</dbReference>
<dbReference type="EMBL" id="JABFCR010000050">
    <property type="protein sequence ID" value="NNU34501.1"/>
    <property type="molecule type" value="Genomic_DNA"/>
</dbReference>
<gene>
    <name evidence="3" type="ORF">HK413_10980</name>
</gene>
<keyword evidence="4" id="KW-1185">Reference proteome</keyword>